<dbReference type="Gene3D" id="1.10.290.10">
    <property type="entry name" value="Topoisomerase I, domain 4"/>
    <property type="match status" value="1"/>
</dbReference>
<dbReference type="Gene3D" id="1.10.460.10">
    <property type="entry name" value="Topoisomerase I, domain 2"/>
    <property type="match status" value="1"/>
</dbReference>
<dbReference type="InterPro" id="IPR003602">
    <property type="entry name" value="Topo_IA_DNA-bd_dom"/>
</dbReference>
<dbReference type="InterPro" id="IPR003601">
    <property type="entry name" value="Topo_IA_2"/>
</dbReference>
<evidence type="ECO:0000256" key="8">
    <source>
        <dbReference type="ARBA" id="ARBA00031985"/>
    </source>
</evidence>
<name>A0A4Q9JTC2_9BACT</name>
<dbReference type="AlphaFoldDB" id="A0A4Q9JTC2"/>
<keyword evidence="4" id="KW-0799">Topoisomerase</keyword>
<dbReference type="InterPro" id="IPR013497">
    <property type="entry name" value="Topo_IA_cen"/>
</dbReference>
<sequence length="655" mass="75626">MQNTIIIIESPNKREKIEKITGAKVYATKGHFKTLGKNFLKEYEKYEPIFDFSSDEIKKRMNAIFADCKGKDVIIATDPDREGYGIAYLFYEVIKNIAKSIKRAEFHEITESGINKGLKNAIEFSKSNLNDFEAFKARIVGDKMVGFIMSPKYINKMNDKNISIGRVQTPALSLIVEREKAIQEFLNDDKNKKLDYKIKAKLEKDGIVFYANNSNLYSSKEEALEKIESLKGKNAKLYTIETKKSEIKPAQPFRTSQFQEKANKIFGFAPDKSMALAQKLFEKGLITYHRTDSNALSVEFLNEVENFFKEKQWYQKREYKAGEQSQAEAHEAIRISHLHSFEDIEKITKEESLSDDEKQAYTLIYLNSIQSQAKNAINEITSYDFNIGLLSFKTNISKCIDKGFKGAFDFKEEEEKDEKDDTQELELNIKEGEEIQILDFELIEVKKQAPRRYKESNFISLLEKEGIGRPSTYASFLKTLLDREYVELAIKGKNKEIVATKKGISLIDFLNENNDEWVTKSEFTKQMEEILDTISKGNLQYIDFIKPLHQKMEFIHIDDSNQIKKPSDKQIAFAEKLAKENNLELPKDYKENMKVCMDFLEKAKKNAKPLPASAKQIAFAEKLAKENNLELPKDYKENMKVCSSFIDEAMKKGKK</sequence>
<evidence type="ECO:0000256" key="4">
    <source>
        <dbReference type="ARBA" id="ARBA00023029"/>
    </source>
</evidence>
<feature type="domain" description="Toprim" evidence="11">
    <location>
        <begin position="3"/>
        <end position="109"/>
    </location>
</feature>
<dbReference type="GO" id="GO:0006265">
    <property type="term" value="P:DNA topological change"/>
    <property type="evidence" value="ECO:0007669"/>
    <property type="project" value="InterPro"/>
</dbReference>
<dbReference type="GO" id="GO:0003677">
    <property type="term" value="F:DNA binding"/>
    <property type="evidence" value="ECO:0007669"/>
    <property type="project" value="UniProtKB-KW"/>
</dbReference>
<dbReference type="SUPFAM" id="SSF56712">
    <property type="entry name" value="Prokaryotic type I DNA topoisomerase"/>
    <property type="match status" value="1"/>
</dbReference>
<comment type="catalytic activity">
    <reaction evidence="1">
        <text>ATP-independent breakage of single-stranded DNA, followed by passage and rejoining.</text>
        <dbReference type="EC" id="5.6.2.1"/>
    </reaction>
</comment>
<dbReference type="Gene3D" id="3.40.50.140">
    <property type="match status" value="1"/>
</dbReference>
<evidence type="ECO:0000256" key="6">
    <source>
        <dbReference type="ARBA" id="ARBA00023235"/>
    </source>
</evidence>
<dbReference type="RefSeq" id="WP_131186838.1">
    <property type="nucleotide sequence ID" value="NZ_CP076659.1"/>
</dbReference>
<dbReference type="InterPro" id="IPR023405">
    <property type="entry name" value="Topo_IA_core_domain"/>
</dbReference>
<dbReference type="Pfam" id="PF01751">
    <property type="entry name" value="Toprim"/>
    <property type="match status" value="1"/>
</dbReference>
<dbReference type="InterPro" id="IPR006171">
    <property type="entry name" value="TOPRIM_dom"/>
</dbReference>
<evidence type="ECO:0000256" key="1">
    <source>
        <dbReference type="ARBA" id="ARBA00000213"/>
    </source>
</evidence>
<protein>
    <recommendedName>
        <fullName evidence="3">DNA topoisomerase</fullName>
        <ecNumber evidence="3">5.6.2.1</ecNumber>
    </recommendedName>
    <alternativeName>
        <fullName evidence="10">Omega-protein</fullName>
    </alternativeName>
    <alternativeName>
        <fullName evidence="9">Relaxing enzyme</fullName>
    </alternativeName>
    <alternativeName>
        <fullName evidence="7">Swivelase</fullName>
    </alternativeName>
    <alternativeName>
        <fullName evidence="8">Untwisting enzyme</fullName>
    </alternativeName>
</protein>
<dbReference type="PROSITE" id="PS52039">
    <property type="entry name" value="TOPO_IA_2"/>
    <property type="match status" value="1"/>
</dbReference>
<evidence type="ECO:0000256" key="5">
    <source>
        <dbReference type="ARBA" id="ARBA00023125"/>
    </source>
</evidence>
<dbReference type="InterPro" id="IPR013826">
    <property type="entry name" value="Topo_IA_cen_sub3"/>
</dbReference>
<keyword evidence="6 13" id="KW-0413">Isomerase</keyword>
<evidence type="ECO:0000259" key="11">
    <source>
        <dbReference type="PROSITE" id="PS50880"/>
    </source>
</evidence>
<dbReference type="PANTHER" id="PTHR42785:SF1">
    <property type="entry name" value="DNA TOPOISOMERASE"/>
    <property type="match status" value="1"/>
</dbReference>
<comment type="caution">
    <text evidence="13">The sequence shown here is derived from an EMBL/GenBank/DDBJ whole genome shotgun (WGS) entry which is preliminary data.</text>
</comment>
<comment type="similarity">
    <text evidence="2">Belongs to the type IA topoisomerase family.</text>
</comment>
<evidence type="ECO:0000256" key="2">
    <source>
        <dbReference type="ARBA" id="ARBA00009446"/>
    </source>
</evidence>
<dbReference type="PROSITE" id="PS50880">
    <property type="entry name" value="TOPRIM"/>
    <property type="match status" value="1"/>
</dbReference>
<proteinExistence type="inferred from homology"/>
<feature type="domain" description="Topo IA-type catalytic" evidence="12">
    <location>
        <begin position="128"/>
        <end position="556"/>
    </location>
</feature>
<evidence type="ECO:0000256" key="9">
    <source>
        <dbReference type="ARBA" id="ARBA00032235"/>
    </source>
</evidence>
<dbReference type="Gene3D" id="2.70.20.10">
    <property type="entry name" value="Topoisomerase I, domain 3"/>
    <property type="match status" value="1"/>
</dbReference>
<evidence type="ECO:0000256" key="7">
    <source>
        <dbReference type="ARBA" id="ARBA00030003"/>
    </source>
</evidence>
<dbReference type="PANTHER" id="PTHR42785">
    <property type="entry name" value="DNA TOPOISOMERASE, TYPE IA, CORE"/>
    <property type="match status" value="1"/>
</dbReference>
<dbReference type="CDD" id="cd00186">
    <property type="entry name" value="TOP1Ac"/>
    <property type="match status" value="1"/>
</dbReference>
<evidence type="ECO:0000313" key="13">
    <source>
        <dbReference type="EMBL" id="TBR79530.1"/>
    </source>
</evidence>
<dbReference type="SMART" id="SM00436">
    <property type="entry name" value="TOP1Bc"/>
    <property type="match status" value="1"/>
</dbReference>
<evidence type="ECO:0000256" key="10">
    <source>
        <dbReference type="ARBA" id="ARBA00032877"/>
    </source>
</evidence>
<dbReference type="InterPro" id="IPR013824">
    <property type="entry name" value="Topo_IA_cen_sub1"/>
</dbReference>
<dbReference type="SMART" id="SM00437">
    <property type="entry name" value="TOP1Ac"/>
    <property type="match status" value="1"/>
</dbReference>
<accession>A0A4Q9JTC2</accession>
<keyword evidence="14" id="KW-1185">Reference proteome</keyword>
<reference evidence="13 14" key="1">
    <citation type="submission" date="2018-07" db="EMBL/GenBank/DDBJ databases">
        <title>Campylobacter zealandensis sp. nov., isolated from birds and water in New Zealand.</title>
        <authorList>
            <person name="Wilkinson D.A."/>
            <person name="Biggs P.J."/>
            <person name="French N.P."/>
            <person name="Midwinter A.C."/>
        </authorList>
    </citation>
    <scope>NUCLEOTIDE SEQUENCE [LARGE SCALE GENOMIC DNA]</scope>
    <source>
        <strain evidence="13 14">B423b</strain>
    </source>
</reference>
<organism evidence="13 14">
    <name type="scientific">Campylobacter novaezeelandiae</name>
    <dbReference type="NCBI Taxonomy" id="2267891"/>
    <lineage>
        <taxon>Bacteria</taxon>
        <taxon>Pseudomonadati</taxon>
        <taxon>Campylobacterota</taxon>
        <taxon>Epsilonproteobacteria</taxon>
        <taxon>Campylobacterales</taxon>
        <taxon>Campylobacteraceae</taxon>
        <taxon>Campylobacter</taxon>
    </lineage>
</organism>
<dbReference type="Proteomes" id="UP000292583">
    <property type="component" value="Unassembled WGS sequence"/>
</dbReference>
<dbReference type="EMBL" id="QPGR01000015">
    <property type="protein sequence ID" value="TBR79530.1"/>
    <property type="molecule type" value="Genomic_DNA"/>
</dbReference>
<evidence type="ECO:0000259" key="12">
    <source>
        <dbReference type="PROSITE" id="PS52039"/>
    </source>
</evidence>
<dbReference type="PRINTS" id="PR00417">
    <property type="entry name" value="PRTPISMRASEI"/>
</dbReference>
<dbReference type="Pfam" id="PF01131">
    <property type="entry name" value="Topoisom_bac"/>
    <property type="match status" value="1"/>
</dbReference>
<dbReference type="InterPro" id="IPR013825">
    <property type="entry name" value="Topo_IA_cen_sub2"/>
</dbReference>
<evidence type="ECO:0000313" key="14">
    <source>
        <dbReference type="Proteomes" id="UP000292583"/>
    </source>
</evidence>
<evidence type="ECO:0000256" key="3">
    <source>
        <dbReference type="ARBA" id="ARBA00012891"/>
    </source>
</evidence>
<keyword evidence="5" id="KW-0238">DNA-binding</keyword>
<dbReference type="InterPro" id="IPR000380">
    <property type="entry name" value="Topo_IA"/>
</dbReference>
<dbReference type="EC" id="5.6.2.1" evidence="3"/>
<dbReference type="OrthoDB" id="9804262at2"/>
<dbReference type="GO" id="GO:0003917">
    <property type="term" value="F:DNA topoisomerase type I (single strand cut, ATP-independent) activity"/>
    <property type="evidence" value="ECO:0007669"/>
    <property type="project" value="UniProtKB-EC"/>
</dbReference>
<gene>
    <name evidence="13" type="ORF">DU473_06985</name>
</gene>
<dbReference type="SMART" id="SM00493">
    <property type="entry name" value="TOPRIM"/>
    <property type="match status" value="1"/>
</dbReference>
<dbReference type="CDD" id="cd01028">
    <property type="entry name" value="TOPRIM_TopoIA"/>
    <property type="match status" value="1"/>
</dbReference>